<dbReference type="Proteomes" id="UP000235672">
    <property type="component" value="Unassembled WGS sequence"/>
</dbReference>
<reference evidence="1 2" key="1">
    <citation type="submission" date="2016-05" db="EMBL/GenBank/DDBJ databases">
        <title>A degradative enzymes factory behind the ericoid mycorrhizal symbiosis.</title>
        <authorList>
            <consortium name="DOE Joint Genome Institute"/>
            <person name="Martino E."/>
            <person name="Morin E."/>
            <person name="Grelet G."/>
            <person name="Kuo A."/>
            <person name="Kohler A."/>
            <person name="Daghino S."/>
            <person name="Barry K."/>
            <person name="Choi C."/>
            <person name="Cichocki N."/>
            <person name="Clum A."/>
            <person name="Copeland A."/>
            <person name="Hainaut M."/>
            <person name="Haridas S."/>
            <person name="Labutti K."/>
            <person name="Lindquist E."/>
            <person name="Lipzen A."/>
            <person name="Khouja H.-R."/>
            <person name="Murat C."/>
            <person name="Ohm R."/>
            <person name="Olson A."/>
            <person name="Spatafora J."/>
            <person name="Veneault-Fourrey C."/>
            <person name="Henrissat B."/>
            <person name="Grigoriev I."/>
            <person name="Martin F."/>
            <person name="Perotto S."/>
        </authorList>
    </citation>
    <scope>NUCLEOTIDE SEQUENCE [LARGE SCALE GENOMIC DNA]</scope>
    <source>
        <strain evidence="1 2">UAMH 7357</strain>
    </source>
</reference>
<dbReference type="AlphaFoldDB" id="A0A2J6PEE0"/>
<dbReference type="EMBL" id="KZ613551">
    <property type="protein sequence ID" value="PMD12402.1"/>
    <property type="molecule type" value="Genomic_DNA"/>
</dbReference>
<proteinExistence type="predicted"/>
<organism evidence="1 2">
    <name type="scientific">Hyaloscypha hepaticicola</name>
    <dbReference type="NCBI Taxonomy" id="2082293"/>
    <lineage>
        <taxon>Eukaryota</taxon>
        <taxon>Fungi</taxon>
        <taxon>Dikarya</taxon>
        <taxon>Ascomycota</taxon>
        <taxon>Pezizomycotina</taxon>
        <taxon>Leotiomycetes</taxon>
        <taxon>Helotiales</taxon>
        <taxon>Hyaloscyphaceae</taxon>
        <taxon>Hyaloscypha</taxon>
    </lineage>
</organism>
<sequence length="191" mass="21295">MSATFGHTTKSNQKPASVTLSLDFVYLDLCELNNIGLRSICLLRSYTQRPFRILTGHDLHDTCIVDAKSLAPCTPLLNVLFTAPESASVVRLDEKSAASRYLYHGLERSMVECATNVELAAPSQFSIRPNERLYLNSETKPDPQAPLQKSKGSADILLFNINARYFREETKIREEDASSTQTCILQLGSHD</sequence>
<accession>A0A2J6PEE0</accession>
<protein>
    <submittedName>
        <fullName evidence="1">Uncharacterized protein</fullName>
    </submittedName>
</protein>
<gene>
    <name evidence="1" type="ORF">NA56DRAFT_713181</name>
</gene>
<name>A0A2J6PEE0_9HELO</name>
<evidence type="ECO:0000313" key="2">
    <source>
        <dbReference type="Proteomes" id="UP000235672"/>
    </source>
</evidence>
<keyword evidence="2" id="KW-1185">Reference proteome</keyword>
<evidence type="ECO:0000313" key="1">
    <source>
        <dbReference type="EMBL" id="PMD12402.1"/>
    </source>
</evidence>